<name>A0ABW8Z2I8_9FLAO</name>
<evidence type="ECO:0000313" key="2">
    <source>
        <dbReference type="EMBL" id="MFL9845761.1"/>
    </source>
</evidence>
<dbReference type="InterPro" id="IPR017850">
    <property type="entry name" value="Alkaline_phosphatase_core_sf"/>
</dbReference>
<proteinExistence type="predicted"/>
<keyword evidence="1" id="KW-0472">Membrane</keyword>
<comment type="caution">
    <text evidence="2">The sequence shown here is derived from an EMBL/GenBank/DDBJ whole genome shotgun (WGS) entry which is preliminary data.</text>
</comment>
<accession>A0ABW8Z2I8</accession>
<keyword evidence="3" id="KW-1185">Reference proteome</keyword>
<dbReference type="RefSeq" id="WP_408086043.1">
    <property type="nucleotide sequence ID" value="NZ_JBELPZ010000021.1"/>
</dbReference>
<feature type="transmembrane region" description="Helical" evidence="1">
    <location>
        <begin position="131"/>
        <end position="153"/>
    </location>
</feature>
<gene>
    <name evidence="2" type="ORF">ABS766_15180</name>
</gene>
<feature type="transmembrane region" description="Helical" evidence="1">
    <location>
        <begin position="20"/>
        <end position="36"/>
    </location>
</feature>
<dbReference type="Gene3D" id="3.40.720.10">
    <property type="entry name" value="Alkaline Phosphatase, subunit A"/>
    <property type="match status" value="1"/>
</dbReference>
<reference evidence="2 3" key="1">
    <citation type="submission" date="2024-06" db="EMBL/GenBank/DDBJ databases">
        <authorList>
            <person name="Kaempfer P."/>
            <person name="Viver T."/>
        </authorList>
    </citation>
    <scope>NUCLEOTIDE SEQUENCE [LARGE SCALE GENOMIC DNA]</scope>
    <source>
        <strain evidence="2 3">ST-119</strain>
    </source>
</reference>
<dbReference type="Proteomes" id="UP001629156">
    <property type="component" value="Unassembled WGS sequence"/>
</dbReference>
<sequence length="489" mass="56943">MEKLRQKIIQFINSPKDAPVIAAFVIGFYLLTYYYSKNFSLANSWIQLLFFSAYYIIIPLFILFTGYSVFARVAKGKFKKHFLFISIPVLFSFYILQLSWLGEWKRPIFAAVIIIFGLLTLKWARFYKVFVLLIAFMSLFNLIPILQVGYIVATSSDSWKEQPDNIEHAVFKHKPNIYYIQPDGYASFANLQDNNYNFDNSAFEGFLKENGFTLYNDFRSNYFSTLLSNSSMFSMKHHYIPEDINTYAAREVIVGENAVIKTLKNNGYRTHFITDRPYMVMNRPKLGYDYCNIEYSSIPFIKDGWEDVRNVGADFKDAFEPEKGRNFYFIERMLPSHICSLEVYSLGAEEERKSYLQRLQEANEWLRNEIKFITAKDPQGIIIIAADHGGFVGFEYTLQSEYNVDNPVLVKSVFGAMAAIKWNNPEHTAYDGQLKTSVNLFRTVFSYLAEDKKYLDNLQKDDSYIKMLKPSGLYKRIDDNGKVVMEKRG</sequence>
<feature type="transmembrane region" description="Helical" evidence="1">
    <location>
        <begin position="107"/>
        <end position="124"/>
    </location>
</feature>
<dbReference type="SUPFAM" id="SSF53649">
    <property type="entry name" value="Alkaline phosphatase-like"/>
    <property type="match status" value="1"/>
</dbReference>
<evidence type="ECO:0008006" key="4">
    <source>
        <dbReference type="Google" id="ProtNLM"/>
    </source>
</evidence>
<keyword evidence="1" id="KW-0812">Transmembrane</keyword>
<feature type="transmembrane region" description="Helical" evidence="1">
    <location>
        <begin position="82"/>
        <end position="101"/>
    </location>
</feature>
<feature type="transmembrane region" description="Helical" evidence="1">
    <location>
        <begin position="48"/>
        <end position="70"/>
    </location>
</feature>
<dbReference type="EMBL" id="JBELPZ010000021">
    <property type="protein sequence ID" value="MFL9845761.1"/>
    <property type="molecule type" value="Genomic_DNA"/>
</dbReference>
<keyword evidence="1" id="KW-1133">Transmembrane helix</keyword>
<organism evidence="2 3">
    <name type="scientific">Flavobacterium rhizosphaerae</name>
    <dbReference type="NCBI Taxonomy" id="3163298"/>
    <lineage>
        <taxon>Bacteria</taxon>
        <taxon>Pseudomonadati</taxon>
        <taxon>Bacteroidota</taxon>
        <taxon>Flavobacteriia</taxon>
        <taxon>Flavobacteriales</taxon>
        <taxon>Flavobacteriaceae</taxon>
        <taxon>Flavobacterium</taxon>
    </lineage>
</organism>
<protein>
    <recommendedName>
        <fullName evidence="4">Sulfatase N-terminal domain-containing protein</fullName>
    </recommendedName>
</protein>
<evidence type="ECO:0000313" key="3">
    <source>
        <dbReference type="Proteomes" id="UP001629156"/>
    </source>
</evidence>
<evidence type="ECO:0000256" key="1">
    <source>
        <dbReference type="SAM" id="Phobius"/>
    </source>
</evidence>